<evidence type="ECO:0000313" key="1">
    <source>
        <dbReference type="EMBL" id="OGY18074.1"/>
    </source>
</evidence>
<gene>
    <name evidence="1" type="ORF">A2784_04030</name>
</gene>
<dbReference type="SUPFAM" id="SSF51658">
    <property type="entry name" value="Xylose isomerase-like"/>
    <property type="match status" value="1"/>
</dbReference>
<accession>A0A1G1VRY3</accession>
<dbReference type="AlphaFoldDB" id="A0A1G1VRY3"/>
<dbReference type="Proteomes" id="UP000177324">
    <property type="component" value="Unassembled WGS sequence"/>
</dbReference>
<reference evidence="1 2" key="1">
    <citation type="journal article" date="2016" name="Nat. Commun.">
        <title>Thousands of microbial genomes shed light on interconnected biogeochemical processes in an aquifer system.</title>
        <authorList>
            <person name="Anantharaman K."/>
            <person name="Brown C.T."/>
            <person name="Hug L.A."/>
            <person name="Sharon I."/>
            <person name="Castelle C.J."/>
            <person name="Probst A.J."/>
            <person name="Thomas B.C."/>
            <person name="Singh A."/>
            <person name="Wilkins M.J."/>
            <person name="Karaoz U."/>
            <person name="Brodie E.L."/>
            <person name="Williams K.H."/>
            <person name="Hubbard S.S."/>
            <person name="Banfield J.F."/>
        </authorList>
    </citation>
    <scope>NUCLEOTIDE SEQUENCE [LARGE SCALE GENOMIC DNA]</scope>
</reference>
<dbReference type="EMBL" id="MHCH01000009">
    <property type="protein sequence ID" value="OGY18074.1"/>
    <property type="molecule type" value="Genomic_DNA"/>
</dbReference>
<evidence type="ECO:0000313" key="2">
    <source>
        <dbReference type="Proteomes" id="UP000177324"/>
    </source>
</evidence>
<dbReference type="InterPro" id="IPR036237">
    <property type="entry name" value="Xyl_isomerase-like_sf"/>
</dbReference>
<dbReference type="STRING" id="1797589.A2784_04030"/>
<organism evidence="1 2">
    <name type="scientific">Candidatus Chisholmbacteria bacterium RIFCSPHIGHO2_01_FULL_48_12</name>
    <dbReference type="NCBI Taxonomy" id="1797589"/>
    <lineage>
        <taxon>Bacteria</taxon>
        <taxon>Candidatus Chisholmiibacteriota</taxon>
    </lineage>
</organism>
<dbReference type="Gene3D" id="3.20.20.150">
    <property type="entry name" value="Divalent-metal-dependent TIM barrel enzymes"/>
    <property type="match status" value="1"/>
</dbReference>
<name>A0A1G1VRY3_9BACT</name>
<proteinExistence type="predicted"/>
<sequence length="302" mass="34610">MKLGVKIGPVGWREVLQATQSQYCEVWYRVDWADKFLPIFKYLSRHSIHFGLHFWAQLPGDFEPNLAWEADGIADHSQQVMLQTIDTAAKLGAAYVNIHPGALTLKKLYLDEERMELVNKQPVNEDRAWSSLDRRTRTLHEYAQNCHILFLIETLPQNDVQNWSEPAGRLHPLPTQNISPELILQLARAGRWVTNDIGHTAAAWVIGDLNQLWQNVYIISQQLAPQTKLIHLNTVHPPFNGTDSHGGVLPQDFAAGVFPNRHQILELLRLYKHRDDVWIIPEPPAPVMVQNYRAIQALLQEI</sequence>
<protein>
    <submittedName>
        <fullName evidence="1">Uncharacterized protein</fullName>
    </submittedName>
</protein>
<comment type="caution">
    <text evidence="1">The sequence shown here is derived from an EMBL/GenBank/DDBJ whole genome shotgun (WGS) entry which is preliminary data.</text>
</comment>